<dbReference type="GO" id="GO:0016226">
    <property type="term" value="P:iron-sulfur cluster assembly"/>
    <property type="evidence" value="ECO:0007669"/>
    <property type="project" value="UniProtKB-UniRule"/>
</dbReference>
<feature type="binding site" evidence="9">
    <location>
        <position position="285"/>
    </location>
    <ligand>
        <name>[4Fe-4S] cluster</name>
        <dbReference type="ChEBI" id="CHEBI:49883"/>
    </ligand>
</feature>
<evidence type="ECO:0000256" key="7">
    <source>
        <dbReference type="ARBA" id="ARBA00023014"/>
    </source>
</evidence>
<dbReference type="InParanoid" id="A0A1B7MUX9"/>
<dbReference type="HAMAP" id="MF_03115">
    <property type="entry name" value="Anamorsin"/>
    <property type="match status" value="1"/>
</dbReference>
<comment type="subcellular location">
    <subcellularLocation>
        <location evidence="9">Cytoplasm</location>
    </subcellularLocation>
    <subcellularLocation>
        <location evidence="9">Mitochondrion intermembrane space</location>
    </subcellularLocation>
</comment>
<feature type="binding site" evidence="9">
    <location>
        <position position="288"/>
    </location>
    <ligand>
        <name>[4Fe-4S] cluster</name>
        <dbReference type="ChEBI" id="CHEBI:49883"/>
    </ligand>
</feature>
<sequence length="322" mass="33769">MAPTAIYTPLDSVIPEVKKPSLNGSPYESVKGPALAIGSRDTALDGKYQSLVSRLDAQSGQAAERQMLDRLIDGATTLAPSSYASIHIAISPSEYSSLLPSLQPLLKQILAGLTPMGTLHLLNLTTGFLSLPHELTLAGFAVIETVHDGPDARIVAQRPLPIAMPLLSALPLRRKTDPAKQSSKQALWTLTSPSTPTIDAESLLTAADRARPIPTCEPVTAATPRRKKACKNCSCGLAELEAEEASAGKVVLLDSDSVVEMGAGDVEKERLIAAAKAAPKATSSCGSCFLGDAFRCAGCPYLGLPAFNPGEKVEIDVGMDDI</sequence>
<evidence type="ECO:0000259" key="10">
    <source>
        <dbReference type="Pfam" id="PF05093"/>
    </source>
</evidence>
<keyword evidence="13" id="KW-1185">Reference proteome</keyword>
<dbReference type="PANTHER" id="PTHR13273:SF14">
    <property type="entry name" value="ANAMORSIN"/>
    <property type="match status" value="1"/>
</dbReference>
<evidence type="ECO:0000256" key="2">
    <source>
        <dbReference type="ARBA" id="ARBA00008169"/>
    </source>
</evidence>
<feature type="binding site" evidence="9">
    <location>
        <position position="299"/>
    </location>
    <ligand>
        <name>[4Fe-4S] cluster</name>
        <dbReference type="ChEBI" id="CHEBI:49883"/>
    </ligand>
</feature>
<comment type="caution">
    <text evidence="9">Lacks conserved residue(s) required for the propagation of feature annotation.</text>
</comment>
<evidence type="ECO:0000256" key="1">
    <source>
        <dbReference type="ARBA" id="ARBA00001966"/>
    </source>
</evidence>
<dbReference type="GO" id="GO:0051537">
    <property type="term" value="F:2 iron, 2 sulfur cluster binding"/>
    <property type="evidence" value="ECO:0007669"/>
    <property type="project" value="UniProtKB-UniRule"/>
</dbReference>
<evidence type="ECO:0000313" key="12">
    <source>
        <dbReference type="EMBL" id="OAX36418.1"/>
    </source>
</evidence>
<dbReference type="Proteomes" id="UP000092154">
    <property type="component" value="Unassembled WGS sequence"/>
</dbReference>
<comment type="domain">
    <text evidence="9">The twin Cx2C motifs are involved in the recognition by the mitochondrial MIA40-ERV1 disulfide relay system. The formation of 2 disulfide bonds in the Cx2C motifs through dithiol/disulfide exchange reactions effectively traps the protein in the mitochondrial intermembrane space.</text>
</comment>
<evidence type="ECO:0000256" key="9">
    <source>
        <dbReference type="HAMAP-Rule" id="MF_03115"/>
    </source>
</evidence>
<evidence type="ECO:0000259" key="11">
    <source>
        <dbReference type="Pfam" id="PF16803"/>
    </source>
</evidence>
<dbReference type="STRING" id="1314800.A0A1B7MUX9"/>
<feature type="binding site" evidence="9">
    <location>
        <position position="230"/>
    </location>
    <ligand>
        <name>[2Fe-2S] cluster</name>
        <dbReference type="ChEBI" id="CHEBI:190135"/>
    </ligand>
</feature>
<feature type="binding site" evidence="9">
    <location>
        <position position="216"/>
    </location>
    <ligand>
        <name>[2Fe-2S] cluster</name>
        <dbReference type="ChEBI" id="CHEBI:190135"/>
    </ligand>
</feature>
<feature type="binding site" evidence="9">
    <location>
        <position position="235"/>
    </location>
    <ligand>
        <name>[2Fe-2S] cluster</name>
        <dbReference type="ChEBI" id="CHEBI:190135"/>
    </ligand>
</feature>
<dbReference type="InterPro" id="IPR046408">
    <property type="entry name" value="CIAPIN1"/>
</dbReference>
<dbReference type="AlphaFoldDB" id="A0A1B7MUX9"/>
<dbReference type="GO" id="GO:0009055">
    <property type="term" value="F:electron transfer activity"/>
    <property type="evidence" value="ECO:0007669"/>
    <property type="project" value="UniProtKB-UniRule"/>
</dbReference>
<evidence type="ECO:0000256" key="4">
    <source>
        <dbReference type="ARBA" id="ARBA00022490"/>
    </source>
</evidence>
<keyword evidence="7 9" id="KW-0411">Iron-sulfur</keyword>
<accession>A0A1B7MUX9</accession>
<keyword evidence="3 9" id="KW-0004">4Fe-4S</keyword>
<feature type="binding site" evidence="9">
    <location>
        <position position="233"/>
    </location>
    <ligand>
        <name>[2Fe-2S] cluster</name>
        <dbReference type="ChEBI" id="CHEBI:190135"/>
    </ligand>
</feature>
<dbReference type="GO" id="GO:0051539">
    <property type="term" value="F:4 iron, 4 sulfur cluster binding"/>
    <property type="evidence" value="ECO:0007669"/>
    <property type="project" value="UniProtKB-KW"/>
</dbReference>
<organism evidence="12 13">
    <name type="scientific">Rhizopogon vinicolor AM-OR11-026</name>
    <dbReference type="NCBI Taxonomy" id="1314800"/>
    <lineage>
        <taxon>Eukaryota</taxon>
        <taxon>Fungi</taxon>
        <taxon>Dikarya</taxon>
        <taxon>Basidiomycota</taxon>
        <taxon>Agaricomycotina</taxon>
        <taxon>Agaricomycetes</taxon>
        <taxon>Agaricomycetidae</taxon>
        <taxon>Boletales</taxon>
        <taxon>Suillineae</taxon>
        <taxon>Rhizopogonaceae</taxon>
        <taxon>Rhizopogon</taxon>
    </lineage>
</organism>
<keyword evidence="6 9" id="KW-0408">Iron</keyword>
<evidence type="ECO:0000256" key="6">
    <source>
        <dbReference type="ARBA" id="ARBA00023004"/>
    </source>
</evidence>
<evidence type="ECO:0000313" key="13">
    <source>
        <dbReference type="Proteomes" id="UP000092154"/>
    </source>
</evidence>
<evidence type="ECO:0000256" key="5">
    <source>
        <dbReference type="ARBA" id="ARBA00022723"/>
    </source>
</evidence>
<dbReference type="PANTHER" id="PTHR13273">
    <property type="entry name" value="ANAMORSIN"/>
    <property type="match status" value="1"/>
</dbReference>
<feature type="domain" description="Anamorsin C-terminal" evidence="10">
    <location>
        <begin position="215"/>
        <end position="315"/>
    </location>
</feature>
<comment type="domain">
    <text evidence="9">The N-terminal domain has structural similarity with S-adenosyl-L-methionine-dependent methyltransferases, but does not bind S-adenosyl-L-methionine. It is required for correct assembly of the 2 Fe-S clusters.</text>
</comment>
<feature type="binding site" evidence="9">
    <location>
        <position position="296"/>
    </location>
    <ligand>
        <name>[4Fe-4S] cluster</name>
        <dbReference type="ChEBI" id="CHEBI:49883"/>
    </ligand>
</feature>
<evidence type="ECO:0000256" key="3">
    <source>
        <dbReference type="ARBA" id="ARBA00022485"/>
    </source>
</evidence>
<keyword evidence="4 9" id="KW-0963">Cytoplasm</keyword>
<proteinExistence type="inferred from homology"/>
<reference evidence="12 13" key="1">
    <citation type="submission" date="2016-06" db="EMBL/GenBank/DDBJ databases">
        <title>Comparative genomics of the ectomycorrhizal sister species Rhizopogon vinicolor and Rhizopogon vesiculosus (Basidiomycota: Boletales) reveals a divergence of the mating type B locus.</title>
        <authorList>
            <consortium name="DOE Joint Genome Institute"/>
            <person name="Mujic A.B."/>
            <person name="Kuo A."/>
            <person name="Tritt A."/>
            <person name="Lipzen A."/>
            <person name="Chen C."/>
            <person name="Johnson J."/>
            <person name="Sharma A."/>
            <person name="Barry K."/>
            <person name="Grigoriev I.V."/>
            <person name="Spatafora J.W."/>
        </authorList>
    </citation>
    <scope>NUCLEOTIDE SEQUENCE [LARGE SCALE GENOMIC DNA]</scope>
    <source>
        <strain evidence="12 13">AM-OR11-026</strain>
    </source>
</reference>
<gene>
    <name evidence="12" type="ORF">K503DRAFT_772539</name>
</gene>
<keyword evidence="8 9" id="KW-0496">Mitochondrion</keyword>
<dbReference type="EMBL" id="KV448418">
    <property type="protein sequence ID" value="OAX36418.1"/>
    <property type="molecule type" value="Genomic_DNA"/>
</dbReference>
<dbReference type="GO" id="GO:0046872">
    <property type="term" value="F:metal ion binding"/>
    <property type="evidence" value="ECO:0007669"/>
    <property type="project" value="UniProtKB-KW"/>
</dbReference>
<dbReference type="InterPro" id="IPR031838">
    <property type="entry name" value="Dre2_N"/>
</dbReference>
<comment type="cofactor">
    <cofactor evidence="1 9">
        <name>[4Fe-4S] cluster</name>
        <dbReference type="ChEBI" id="CHEBI:49883"/>
    </cofactor>
</comment>
<feature type="short sequence motif" description="Cx2C motif 2" evidence="9">
    <location>
        <begin position="296"/>
        <end position="299"/>
    </location>
</feature>
<dbReference type="InterPro" id="IPR007785">
    <property type="entry name" value="Anamorsin"/>
</dbReference>
<keyword evidence="5 9" id="KW-0479">Metal-binding</keyword>
<dbReference type="FunCoup" id="A0A1B7MUX9">
    <property type="interactions" value="367"/>
</dbReference>
<dbReference type="Pfam" id="PF16803">
    <property type="entry name" value="DRE2_N"/>
    <property type="match status" value="1"/>
</dbReference>
<protein>
    <submittedName>
        <fullName evidence="12">DUF689-domain-containing protein</fullName>
    </submittedName>
</protein>
<dbReference type="OrthoDB" id="311633at2759"/>
<feature type="region of interest" description="Fe-S binding site B" evidence="9">
    <location>
        <begin position="285"/>
        <end position="299"/>
    </location>
</feature>
<dbReference type="GO" id="GO:0005758">
    <property type="term" value="C:mitochondrial intermembrane space"/>
    <property type="evidence" value="ECO:0007669"/>
    <property type="project" value="UniProtKB-SubCell"/>
</dbReference>
<feature type="short sequence motif" description="Cx2C motif 1" evidence="9">
    <location>
        <begin position="285"/>
        <end position="288"/>
    </location>
</feature>
<dbReference type="Pfam" id="PF05093">
    <property type="entry name" value="CIAPIN1"/>
    <property type="match status" value="1"/>
</dbReference>
<comment type="domain">
    <text evidence="9">The C-terminal domain binds 2 Fe-S clusters but is otherwise mostly in an intrinsically disordered conformation.</text>
</comment>
<evidence type="ECO:0000256" key="8">
    <source>
        <dbReference type="ARBA" id="ARBA00023128"/>
    </source>
</evidence>
<name>A0A1B7MUX9_9AGAM</name>
<comment type="cofactor">
    <cofactor evidence="9">
        <name>[2Fe-2S] cluster</name>
        <dbReference type="ChEBI" id="CHEBI:190135"/>
    </cofactor>
</comment>
<keyword evidence="9" id="KW-0001">2Fe-2S</keyword>
<feature type="domain" description="Fe-S cluster assembly protein Dre2 N-terminal" evidence="11">
    <location>
        <begin position="59"/>
        <end position="144"/>
    </location>
</feature>
<comment type="similarity">
    <text evidence="2 9">Belongs to the anamorsin family.</text>
</comment>